<comment type="caution">
    <text evidence="14">The sequence shown here is derived from an EMBL/GenBank/DDBJ whole genome shotgun (WGS) entry which is preliminary data.</text>
</comment>
<evidence type="ECO:0000259" key="11">
    <source>
        <dbReference type="PROSITE" id="PS51710"/>
    </source>
</evidence>
<dbReference type="InterPro" id="IPR027417">
    <property type="entry name" value="P-loop_NTPase"/>
</dbReference>
<evidence type="ECO:0000256" key="9">
    <source>
        <dbReference type="HAMAP-Rule" id="MF_01454"/>
    </source>
</evidence>
<dbReference type="RefSeq" id="WP_047183725.1">
    <property type="nucleotide sequence ID" value="NZ_JAHHXM010000002.1"/>
</dbReference>
<dbReference type="NCBIfam" id="NF008956">
    <property type="entry name" value="PRK12299.1"/>
    <property type="match status" value="1"/>
</dbReference>
<dbReference type="Proteomes" id="UP000037854">
    <property type="component" value="Unassembled WGS sequence"/>
</dbReference>
<feature type="region of interest" description="Disordered" evidence="10">
    <location>
        <begin position="117"/>
        <end position="145"/>
    </location>
</feature>
<organism evidence="14 15">
    <name type="scientific">Oceanobacillus caeni</name>
    <dbReference type="NCBI Taxonomy" id="405946"/>
    <lineage>
        <taxon>Bacteria</taxon>
        <taxon>Bacillati</taxon>
        <taxon>Bacillota</taxon>
        <taxon>Bacilli</taxon>
        <taxon>Bacillales</taxon>
        <taxon>Bacillaceae</taxon>
        <taxon>Oceanobacillus</taxon>
    </lineage>
</organism>
<dbReference type="HAMAP" id="MF_01454">
    <property type="entry name" value="GTPase_Obg"/>
    <property type="match status" value="1"/>
</dbReference>
<evidence type="ECO:0000256" key="10">
    <source>
        <dbReference type="SAM" id="MobiDB-lite"/>
    </source>
</evidence>
<dbReference type="Pfam" id="PF01926">
    <property type="entry name" value="MMR_HSR1"/>
    <property type="match status" value="1"/>
</dbReference>
<dbReference type="InterPro" id="IPR036346">
    <property type="entry name" value="GTP-bd_prot_GTP1/OBG_C_sf"/>
</dbReference>
<dbReference type="PANTHER" id="PTHR11702:SF31">
    <property type="entry name" value="MITOCHONDRIAL RIBOSOME-ASSOCIATED GTPASE 2"/>
    <property type="match status" value="1"/>
</dbReference>
<feature type="binding site" evidence="9">
    <location>
        <begin position="310"/>
        <end position="312"/>
    </location>
    <ligand>
        <name>GTP</name>
        <dbReference type="ChEBI" id="CHEBI:37565"/>
    </ligand>
</feature>
<dbReference type="InterPro" id="IPR006169">
    <property type="entry name" value="GTP1_OBG_dom"/>
</dbReference>
<dbReference type="InterPro" id="IPR015349">
    <property type="entry name" value="OCT_dom"/>
</dbReference>
<dbReference type="PANTHER" id="PTHR11702">
    <property type="entry name" value="DEVELOPMENTALLY REGULATED GTP-BINDING PROTEIN-RELATED"/>
    <property type="match status" value="1"/>
</dbReference>
<dbReference type="Gene3D" id="2.70.210.12">
    <property type="entry name" value="GTP1/OBG domain"/>
    <property type="match status" value="1"/>
</dbReference>
<dbReference type="PIRSF" id="PIRSF002401">
    <property type="entry name" value="GTP_bd_Obg/CgtA"/>
    <property type="match status" value="1"/>
</dbReference>
<evidence type="ECO:0000256" key="6">
    <source>
        <dbReference type="ARBA" id="ARBA00022801"/>
    </source>
</evidence>
<dbReference type="PROSITE" id="PS51883">
    <property type="entry name" value="OBG"/>
    <property type="match status" value="1"/>
</dbReference>
<dbReference type="SUPFAM" id="SSF52540">
    <property type="entry name" value="P-loop containing nucleoside triphosphate hydrolases"/>
    <property type="match status" value="1"/>
</dbReference>
<gene>
    <name evidence="9" type="primary">obg</name>
    <name evidence="14" type="ORF">AFL42_04275</name>
</gene>
<comment type="similarity">
    <text evidence="2 9">Belongs to the TRAFAC class OBG-HflX-like GTPase superfamily. OBG GTPase family.</text>
</comment>
<dbReference type="EC" id="3.6.5.-" evidence="9"/>
<evidence type="ECO:0000313" key="14">
    <source>
        <dbReference type="EMBL" id="KPH77103.1"/>
    </source>
</evidence>
<feature type="binding site" evidence="9">
    <location>
        <begin position="282"/>
        <end position="285"/>
    </location>
    <ligand>
        <name>GTP</name>
        <dbReference type="ChEBI" id="CHEBI:37565"/>
    </ligand>
</feature>
<keyword evidence="4 9" id="KW-0479">Metal-binding</keyword>
<keyword evidence="5 9" id="KW-0547">Nucleotide-binding</keyword>
<dbReference type="Gene3D" id="3.40.50.300">
    <property type="entry name" value="P-loop containing nucleotide triphosphate hydrolases"/>
    <property type="match status" value="1"/>
</dbReference>
<keyword evidence="8 9" id="KW-0342">GTP-binding</keyword>
<dbReference type="Pfam" id="PF09269">
    <property type="entry name" value="DUF1967"/>
    <property type="match status" value="1"/>
</dbReference>
<proteinExistence type="inferred from homology"/>
<dbReference type="NCBIfam" id="TIGR02729">
    <property type="entry name" value="Obg_CgtA"/>
    <property type="match status" value="1"/>
</dbReference>
<comment type="cofactor">
    <cofactor evidence="1 9">
        <name>Mg(2+)</name>
        <dbReference type="ChEBI" id="CHEBI:18420"/>
    </cofactor>
</comment>
<dbReference type="NCBIfam" id="TIGR03595">
    <property type="entry name" value="Obg_CgtA_exten"/>
    <property type="match status" value="1"/>
</dbReference>
<evidence type="ECO:0000256" key="5">
    <source>
        <dbReference type="ARBA" id="ARBA00022741"/>
    </source>
</evidence>
<feature type="binding site" evidence="9">
    <location>
        <position position="192"/>
    </location>
    <ligand>
        <name>Mg(2+)</name>
        <dbReference type="ChEBI" id="CHEBI:18420"/>
    </ligand>
</feature>
<dbReference type="NCBIfam" id="NF008955">
    <property type="entry name" value="PRK12297.1"/>
    <property type="match status" value="1"/>
</dbReference>
<comment type="subunit">
    <text evidence="9">Monomer.</text>
</comment>
<comment type="subcellular location">
    <subcellularLocation>
        <location evidence="9">Cytoplasm</location>
    </subcellularLocation>
</comment>
<dbReference type="Pfam" id="PF01018">
    <property type="entry name" value="GTP1_OBG"/>
    <property type="match status" value="1"/>
</dbReference>
<dbReference type="SUPFAM" id="SSF102741">
    <property type="entry name" value="Obg GTP-binding protein C-terminal domain"/>
    <property type="match status" value="1"/>
</dbReference>
<name>A0ABR5MLP2_9BACI</name>
<feature type="binding site" evidence="9">
    <location>
        <begin position="190"/>
        <end position="194"/>
    </location>
    <ligand>
        <name>GTP</name>
        <dbReference type="ChEBI" id="CHEBI:37565"/>
    </ligand>
</feature>
<evidence type="ECO:0000256" key="3">
    <source>
        <dbReference type="ARBA" id="ARBA00022490"/>
    </source>
</evidence>
<dbReference type="NCBIfam" id="NF008954">
    <property type="entry name" value="PRK12296.1"/>
    <property type="match status" value="1"/>
</dbReference>
<feature type="domain" description="OBG-type G" evidence="11">
    <location>
        <begin position="159"/>
        <end position="329"/>
    </location>
</feature>
<keyword evidence="3 9" id="KW-0963">Cytoplasm</keyword>
<dbReference type="EMBL" id="LGTK01000009">
    <property type="protein sequence ID" value="KPH77103.1"/>
    <property type="molecule type" value="Genomic_DNA"/>
</dbReference>
<dbReference type="InterPro" id="IPR036726">
    <property type="entry name" value="GTP1_OBG_dom_sf"/>
</dbReference>
<dbReference type="InterPro" id="IPR031167">
    <property type="entry name" value="G_OBG"/>
</dbReference>
<accession>A0ABR5MLP2</accession>
<dbReference type="PROSITE" id="PS51881">
    <property type="entry name" value="OCT"/>
    <property type="match status" value="1"/>
</dbReference>
<evidence type="ECO:0000259" key="12">
    <source>
        <dbReference type="PROSITE" id="PS51881"/>
    </source>
</evidence>
<dbReference type="CDD" id="cd01898">
    <property type="entry name" value="Obg"/>
    <property type="match status" value="1"/>
</dbReference>
<feature type="domain" description="Obg" evidence="13">
    <location>
        <begin position="1"/>
        <end position="158"/>
    </location>
</feature>
<feature type="binding site" evidence="9">
    <location>
        <begin position="212"/>
        <end position="215"/>
    </location>
    <ligand>
        <name>GTP</name>
        <dbReference type="ChEBI" id="CHEBI:37565"/>
    </ligand>
</feature>
<evidence type="ECO:0000256" key="2">
    <source>
        <dbReference type="ARBA" id="ARBA00007699"/>
    </source>
</evidence>
<reference evidence="14 15" key="1">
    <citation type="submission" date="2015-07" db="EMBL/GenBank/DDBJ databases">
        <title>High-quality draft genome sequence of Oceanobacillus caeni HM6, a bacillus isolated from a human feces.</title>
        <authorList>
            <person name="Kumar J."/>
            <person name="Verma M.K."/>
            <person name="Pandey R."/>
            <person name="Bhambi M."/>
            <person name="Chauhan N."/>
        </authorList>
    </citation>
    <scope>NUCLEOTIDE SEQUENCE [LARGE SCALE GENOMIC DNA]</scope>
    <source>
        <strain evidence="14 15">HM6</strain>
    </source>
</reference>
<dbReference type="PROSITE" id="PS51710">
    <property type="entry name" value="G_OBG"/>
    <property type="match status" value="1"/>
</dbReference>
<keyword evidence="15" id="KW-1185">Reference proteome</keyword>
<dbReference type="Gene3D" id="3.30.300.350">
    <property type="entry name" value="GTP-binding protein OBG, C-terminal domain"/>
    <property type="match status" value="1"/>
</dbReference>
<dbReference type="InterPro" id="IPR006074">
    <property type="entry name" value="GTP1-OBG_CS"/>
</dbReference>
<comment type="function">
    <text evidence="9">An essential GTPase which binds GTP, GDP and possibly (p)ppGpp with moderate affinity, with high nucleotide exchange rates and a fairly low GTP hydrolysis rate. Plays a role in control of the cell cycle, stress response, ribosome biogenesis and in those bacteria that undergo differentiation, in morphogenesis control.</text>
</comment>
<feature type="region of interest" description="Disordered" evidence="10">
    <location>
        <begin position="67"/>
        <end position="90"/>
    </location>
</feature>
<evidence type="ECO:0000313" key="15">
    <source>
        <dbReference type="Proteomes" id="UP000037854"/>
    </source>
</evidence>
<protein>
    <recommendedName>
        <fullName evidence="9">GTPase Obg</fullName>
        <ecNumber evidence="9">3.6.5.-</ecNumber>
    </recommendedName>
    <alternativeName>
        <fullName evidence="9">GTP-binding protein Obg</fullName>
    </alternativeName>
</protein>
<feature type="domain" description="OCT" evidence="12">
    <location>
        <begin position="348"/>
        <end position="426"/>
    </location>
</feature>
<keyword evidence="7 9" id="KW-0460">Magnesium</keyword>
<evidence type="ECO:0000256" key="7">
    <source>
        <dbReference type="ARBA" id="ARBA00022842"/>
    </source>
</evidence>
<feature type="binding site" evidence="9">
    <location>
        <position position="172"/>
    </location>
    <ligand>
        <name>Mg(2+)</name>
        <dbReference type="ChEBI" id="CHEBI:18420"/>
    </ligand>
</feature>
<keyword evidence="6 9" id="KW-0378">Hydrolase</keyword>
<dbReference type="PROSITE" id="PS00905">
    <property type="entry name" value="GTP1_OBG"/>
    <property type="match status" value="1"/>
</dbReference>
<dbReference type="InterPro" id="IPR014100">
    <property type="entry name" value="GTP-bd_Obg/CgtA"/>
</dbReference>
<evidence type="ECO:0000256" key="8">
    <source>
        <dbReference type="ARBA" id="ARBA00023134"/>
    </source>
</evidence>
<evidence type="ECO:0000259" key="13">
    <source>
        <dbReference type="PROSITE" id="PS51883"/>
    </source>
</evidence>
<dbReference type="InterPro" id="IPR006073">
    <property type="entry name" value="GTP-bd"/>
</dbReference>
<dbReference type="InterPro" id="IPR045086">
    <property type="entry name" value="OBG_GTPase"/>
</dbReference>
<dbReference type="PRINTS" id="PR00326">
    <property type="entry name" value="GTP1OBG"/>
</dbReference>
<evidence type="ECO:0000256" key="4">
    <source>
        <dbReference type="ARBA" id="ARBA00022723"/>
    </source>
</evidence>
<sequence length="426" mass="47285">MFVDQVRVYVKAGDGGNGLVAYRREKYVPKGGPAGGDGGNGADIIFEVDEGLNTLMDFRYNRHFKGKRGENGMSKNQHGKNAEPLVIPVPPGTTVMDEDTEEVIADLTTQGQRAIIVHGGRGGRGNSRFATPRNPAPDFAENGEPGEERNIKVELKVIADVGLVGFPSVGKSTFISVVSAAKPKIADYHFTTLSPNLGVVDTEDHRSFVMADLPGLIEGAHAGVGLGHQFLRHVERTRLIVHVIDMASMEGRDPYEDYVKINNELKEYDPSLLKRPQIIAANKMDMPSAKENLVEFKGKLNEDIPIFEISALTKEGLREILFAIADKLDSIPKVSTELEETDKEVVYRYQKEEEPFQISRDDDGAFVLSGAKIEKLFKMTDFARDEAIQRFSRQLRTMGVDDALRKRGAKDGDTIRLLDFEFEFIE</sequence>
<feature type="binding site" evidence="9">
    <location>
        <begin position="165"/>
        <end position="172"/>
    </location>
    <ligand>
        <name>GTP</name>
        <dbReference type="ChEBI" id="CHEBI:37565"/>
    </ligand>
</feature>
<dbReference type="SUPFAM" id="SSF82051">
    <property type="entry name" value="Obg GTP-binding protein N-terminal domain"/>
    <property type="match status" value="1"/>
</dbReference>
<evidence type="ECO:0000256" key="1">
    <source>
        <dbReference type="ARBA" id="ARBA00001946"/>
    </source>
</evidence>